<dbReference type="Gene3D" id="3.20.100.30">
    <property type="entry name" value="VTC, catalytic tunnel domain"/>
    <property type="match status" value="1"/>
</dbReference>
<name>A0A9D1Y1D7_9FIRM</name>
<evidence type="ECO:0000313" key="2">
    <source>
        <dbReference type="EMBL" id="HIX95141.1"/>
    </source>
</evidence>
<feature type="domain" description="VTC" evidence="1">
    <location>
        <begin position="9"/>
        <end position="227"/>
    </location>
</feature>
<dbReference type="Proteomes" id="UP000886751">
    <property type="component" value="Unassembled WGS sequence"/>
</dbReference>
<accession>A0A9D1Y1D7</accession>
<dbReference type="GO" id="GO:0006799">
    <property type="term" value="P:polyphosphate biosynthetic process"/>
    <property type="evidence" value="ECO:0007669"/>
    <property type="project" value="UniProtKB-ARBA"/>
</dbReference>
<protein>
    <submittedName>
        <fullName evidence="2">Polyphosphate polymerase domain-containing protein</fullName>
    </submittedName>
</protein>
<dbReference type="CDD" id="cd07750">
    <property type="entry name" value="PolyPPase_VTC_like"/>
    <property type="match status" value="1"/>
</dbReference>
<proteinExistence type="predicted"/>
<evidence type="ECO:0000313" key="3">
    <source>
        <dbReference type="Proteomes" id="UP000886751"/>
    </source>
</evidence>
<dbReference type="EMBL" id="DXEI01000101">
    <property type="protein sequence ID" value="HIX95141.1"/>
    <property type="molecule type" value="Genomic_DNA"/>
</dbReference>
<sequence>MAAELQVRRYEEKYLLSPVHAAALRELLDGVLPRDRYSAGGAYYIRSLYFDTPSSADFHDKLLGVSERKKLRLRLYDLQAPTVKLEIKAKRAKNSHKQSAVLPRAAAQQLIAGDAAALPGEGAAARAAWALLQGEHRAPAALIDYERTAWVFPVGRARITLDTHVRAAKSADLFAADVPMAGVLDPMTILEVKYDQPLPPWVKRMLASVPATALSVSKYALARAALY</sequence>
<reference evidence="2" key="1">
    <citation type="journal article" date="2021" name="PeerJ">
        <title>Extensive microbial diversity within the chicken gut microbiome revealed by metagenomics and culture.</title>
        <authorList>
            <person name="Gilroy R."/>
            <person name="Ravi A."/>
            <person name="Getino M."/>
            <person name="Pursley I."/>
            <person name="Horton D.L."/>
            <person name="Alikhan N.F."/>
            <person name="Baker D."/>
            <person name="Gharbi K."/>
            <person name="Hall N."/>
            <person name="Watson M."/>
            <person name="Adriaenssens E.M."/>
            <person name="Foster-Nyarko E."/>
            <person name="Jarju S."/>
            <person name="Secka A."/>
            <person name="Antonio M."/>
            <person name="Oren A."/>
            <person name="Chaudhuri R.R."/>
            <person name="La Ragione R."/>
            <person name="Hildebrand F."/>
            <person name="Pallen M.J."/>
        </authorList>
    </citation>
    <scope>NUCLEOTIDE SEQUENCE</scope>
    <source>
        <strain evidence="2">ChiHecec2B26-7398</strain>
    </source>
</reference>
<dbReference type="AlphaFoldDB" id="A0A9D1Y1D7"/>
<dbReference type="Pfam" id="PF09359">
    <property type="entry name" value="VTC"/>
    <property type="match status" value="1"/>
</dbReference>
<evidence type="ECO:0000259" key="1">
    <source>
        <dbReference type="Pfam" id="PF09359"/>
    </source>
</evidence>
<dbReference type="InterPro" id="IPR018966">
    <property type="entry name" value="VTC_domain"/>
</dbReference>
<reference evidence="2" key="2">
    <citation type="submission" date="2021-04" db="EMBL/GenBank/DDBJ databases">
        <authorList>
            <person name="Gilroy R."/>
        </authorList>
    </citation>
    <scope>NUCLEOTIDE SEQUENCE</scope>
    <source>
        <strain evidence="2">ChiHecec2B26-7398</strain>
    </source>
</reference>
<comment type="caution">
    <text evidence="2">The sequence shown here is derived from an EMBL/GenBank/DDBJ whole genome shotgun (WGS) entry which is preliminary data.</text>
</comment>
<dbReference type="InterPro" id="IPR042267">
    <property type="entry name" value="VTC_sf"/>
</dbReference>
<gene>
    <name evidence="2" type="ORF">H9846_06760</name>
</gene>
<organism evidence="2 3">
    <name type="scientific">Candidatus Gemmiger excrementipullorum</name>
    <dbReference type="NCBI Taxonomy" id="2838610"/>
    <lineage>
        <taxon>Bacteria</taxon>
        <taxon>Bacillati</taxon>
        <taxon>Bacillota</taxon>
        <taxon>Clostridia</taxon>
        <taxon>Eubacteriales</taxon>
        <taxon>Gemmiger</taxon>
    </lineage>
</organism>